<feature type="region of interest" description="Disordered" evidence="1">
    <location>
        <begin position="45"/>
        <end position="69"/>
    </location>
</feature>
<dbReference type="AlphaFoldDB" id="A0A3S4B1B1"/>
<dbReference type="Proteomes" id="UP000289200">
    <property type="component" value="Unassembled WGS sequence"/>
</dbReference>
<evidence type="ECO:0008006" key="4">
    <source>
        <dbReference type="Google" id="ProtNLM"/>
    </source>
</evidence>
<protein>
    <recommendedName>
        <fullName evidence="4">DUF2934 domain-containing protein</fullName>
    </recommendedName>
</protein>
<name>A0A3S4B1B1_9BRAD</name>
<dbReference type="Pfam" id="PF11154">
    <property type="entry name" value="DUF2934"/>
    <property type="match status" value="1"/>
</dbReference>
<comment type="caution">
    <text evidence="2">The sequence shown here is derived from an EMBL/GenBank/DDBJ whole genome shotgun (WGS) entry which is preliminary data.</text>
</comment>
<reference evidence="3" key="1">
    <citation type="submission" date="2018-10" db="EMBL/GenBank/DDBJ databases">
        <authorList>
            <person name="Peiro R."/>
            <person name="Begona"/>
            <person name="Cbmso G."/>
            <person name="Lopez M."/>
            <person name="Gonzalez S."/>
            <person name="Sacristan E."/>
            <person name="Castillo E."/>
        </authorList>
    </citation>
    <scope>NUCLEOTIDE SEQUENCE [LARGE SCALE GENOMIC DNA]</scope>
</reference>
<evidence type="ECO:0000313" key="3">
    <source>
        <dbReference type="Proteomes" id="UP000289200"/>
    </source>
</evidence>
<feature type="region of interest" description="Disordered" evidence="1">
    <location>
        <begin position="138"/>
        <end position="159"/>
    </location>
</feature>
<feature type="compositionally biased region" description="Low complexity" evidence="1">
    <location>
        <begin position="138"/>
        <end position="150"/>
    </location>
</feature>
<dbReference type="OrthoDB" id="9811127at2"/>
<gene>
    <name evidence="2" type="ORF">RHODGE_RHODGE_02458</name>
</gene>
<organism evidence="2 3">
    <name type="scientific">Rhodoplanes serenus</name>
    <dbReference type="NCBI Taxonomy" id="200615"/>
    <lineage>
        <taxon>Bacteria</taxon>
        <taxon>Pseudomonadati</taxon>
        <taxon>Pseudomonadota</taxon>
        <taxon>Alphaproteobacteria</taxon>
        <taxon>Hyphomicrobiales</taxon>
        <taxon>Nitrobacteraceae</taxon>
        <taxon>Rhodoplanes</taxon>
    </lineage>
</organism>
<evidence type="ECO:0000256" key="1">
    <source>
        <dbReference type="SAM" id="MobiDB-lite"/>
    </source>
</evidence>
<keyword evidence="3" id="KW-1185">Reference proteome</keyword>
<dbReference type="RefSeq" id="WP_129609216.1">
    <property type="nucleotide sequence ID" value="NZ_UWOC01000144.1"/>
</dbReference>
<proteinExistence type="predicted"/>
<dbReference type="EMBL" id="UWOC01000144">
    <property type="protein sequence ID" value="VCU09284.1"/>
    <property type="molecule type" value="Genomic_DNA"/>
</dbReference>
<evidence type="ECO:0000313" key="2">
    <source>
        <dbReference type="EMBL" id="VCU09284.1"/>
    </source>
</evidence>
<sequence length="159" mass="16434">MSQTLQERIRERAYHIWNGSGRPDGRDEQFWLQAEREILAETATASVSTTSVSTTTVPAAPAEEKAAPTVTIAPAEEPVAKKAPKKAARLVAKAKAAAAKRTGADATPLVEATSIVPLPGQPAVPAAAKPATIPAATLAKAAPKSAAKSATKPRLRAAR</sequence>
<dbReference type="InterPro" id="IPR021327">
    <property type="entry name" value="DUF2934"/>
</dbReference>
<accession>A0A3S4B1B1</accession>